<sequence>MVENLGLSTSSTSVVHHCRFITATSVFLYIDIQQVSQKLMKSTLIKDLYAAIDRLKAEDVYIMEHELPNAPVEEENFMCRLAASVVTCSLLPMMGPISSIIAMIGLDERYPILIET</sequence>
<organism evidence="1 2">
    <name type="scientific">Acorus calamus</name>
    <name type="common">Sweet flag</name>
    <dbReference type="NCBI Taxonomy" id="4465"/>
    <lineage>
        <taxon>Eukaryota</taxon>
        <taxon>Viridiplantae</taxon>
        <taxon>Streptophyta</taxon>
        <taxon>Embryophyta</taxon>
        <taxon>Tracheophyta</taxon>
        <taxon>Spermatophyta</taxon>
        <taxon>Magnoliopsida</taxon>
        <taxon>Liliopsida</taxon>
        <taxon>Acoraceae</taxon>
        <taxon>Acorus</taxon>
    </lineage>
</organism>
<evidence type="ECO:0000313" key="1">
    <source>
        <dbReference type="EMBL" id="KAK1292089.1"/>
    </source>
</evidence>
<proteinExistence type="predicted"/>
<keyword evidence="2" id="KW-1185">Reference proteome</keyword>
<gene>
    <name evidence="1" type="ORF">QJS10_CPB17g00232</name>
</gene>
<dbReference type="AlphaFoldDB" id="A0AAV9CTT7"/>
<reference evidence="1" key="2">
    <citation type="submission" date="2023-06" db="EMBL/GenBank/DDBJ databases">
        <authorList>
            <person name="Ma L."/>
            <person name="Liu K.-W."/>
            <person name="Li Z."/>
            <person name="Hsiao Y.-Y."/>
            <person name="Qi Y."/>
            <person name="Fu T."/>
            <person name="Tang G."/>
            <person name="Zhang D."/>
            <person name="Sun W.-H."/>
            <person name="Liu D.-K."/>
            <person name="Li Y."/>
            <person name="Chen G.-Z."/>
            <person name="Liu X.-D."/>
            <person name="Liao X.-Y."/>
            <person name="Jiang Y.-T."/>
            <person name="Yu X."/>
            <person name="Hao Y."/>
            <person name="Huang J."/>
            <person name="Zhao X.-W."/>
            <person name="Ke S."/>
            <person name="Chen Y.-Y."/>
            <person name="Wu W.-L."/>
            <person name="Hsu J.-L."/>
            <person name="Lin Y.-F."/>
            <person name="Huang M.-D."/>
            <person name="Li C.-Y."/>
            <person name="Huang L."/>
            <person name="Wang Z.-W."/>
            <person name="Zhao X."/>
            <person name="Zhong W.-Y."/>
            <person name="Peng D.-H."/>
            <person name="Ahmad S."/>
            <person name="Lan S."/>
            <person name="Zhang J.-S."/>
            <person name="Tsai W.-C."/>
            <person name="Van De Peer Y."/>
            <person name="Liu Z.-J."/>
        </authorList>
    </citation>
    <scope>NUCLEOTIDE SEQUENCE</scope>
    <source>
        <strain evidence="1">CP</strain>
        <tissue evidence="1">Leaves</tissue>
    </source>
</reference>
<evidence type="ECO:0000313" key="2">
    <source>
        <dbReference type="Proteomes" id="UP001180020"/>
    </source>
</evidence>
<dbReference type="EMBL" id="JAUJYO010000017">
    <property type="protein sequence ID" value="KAK1292089.1"/>
    <property type="molecule type" value="Genomic_DNA"/>
</dbReference>
<accession>A0AAV9CTT7</accession>
<dbReference type="Proteomes" id="UP001180020">
    <property type="component" value="Unassembled WGS sequence"/>
</dbReference>
<protein>
    <submittedName>
        <fullName evidence="1">Uncharacterized protein</fullName>
    </submittedName>
</protein>
<name>A0AAV9CTT7_ACOCL</name>
<comment type="caution">
    <text evidence="1">The sequence shown here is derived from an EMBL/GenBank/DDBJ whole genome shotgun (WGS) entry which is preliminary data.</text>
</comment>
<reference evidence="1" key="1">
    <citation type="journal article" date="2023" name="Nat. Commun.">
        <title>Diploid and tetraploid genomes of Acorus and the evolution of monocots.</title>
        <authorList>
            <person name="Ma L."/>
            <person name="Liu K.W."/>
            <person name="Li Z."/>
            <person name="Hsiao Y.Y."/>
            <person name="Qi Y."/>
            <person name="Fu T."/>
            <person name="Tang G.D."/>
            <person name="Zhang D."/>
            <person name="Sun W.H."/>
            <person name="Liu D.K."/>
            <person name="Li Y."/>
            <person name="Chen G.Z."/>
            <person name="Liu X.D."/>
            <person name="Liao X.Y."/>
            <person name="Jiang Y.T."/>
            <person name="Yu X."/>
            <person name="Hao Y."/>
            <person name="Huang J."/>
            <person name="Zhao X.W."/>
            <person name="Ke S."/>
            <person name="Chen Y.Y."/>
            <person name="Wu W.L."/>
            <person name="Hsu J.L."/>
            <person name="Lin Y.F."/>
            <person name="Huang M.D."/>
            <person name="Li C.Y."/>
            <person name="Huang L."/>
            <person name="Wang Z.W."/>
            <person name="Zhao X."/>
            <person name="Zhong W.Y."/>
            <person name="Peng D.H."/>
            <person name="Ahmad S."/>
            <person name="Lan S."/>
            <person name="Zhang J.S."/>
            <person name="Tsai W.C."/>
            <person name="Van de Peer Y."/>
            <person name="Liu Z.J."/>
        </authorList>
    </citation>
    <scope>NUCLEOTIDE SEQUENCE</scope>
    <source>
        <strain evidence="1">CP</strain>
    </source>
</reference>